<evidence type="ECO:0000256" key="1">
    <source>
        <dbReference type="ARBA" id="ARBA00022723"/>
    </source>
</evidence>
<feature type="domain" description="Plastocyanin-like" evidence="5">
    <location>
        <begin position="225"/>
        <end position="311"/>
    </location>
</feature>
<dbReference type="Proteomes" id="UP001220577">
    <property type="component" value="Chromosome"/>
</dbReference>
<dbReference type="InterPro" id="IPR001117">
    <property type="entry name" value="Cu-oxidase_2nd"/>
</dbReference>
<dbReference type="InterPro" id="IPR011706">
    <property type="entry name" value="Cu-oxidase_C"/>
</dbReference>
<dbReference type="InterPro" id="IPR002355">
    <property type="entry name" value="Cu_oxidase_Cu_BS"/>
</dbReference>
<name>A0ABY7UBH9_9CORY</name>
<feature type="region of interest" description="Disordered" evidence="4">
    <location>
        <begin position="1"/>
        <end position="38"/>
    </location>
</feature>
<keyword evidence="9" id="KW-1185">Reference proteome</keyword>
<dbReference type="InterPro" id="IPR011707">
    <property type="entry name" value="Cu-oxidase-like_N"/>
</dbReference>
<dbReference type="PROSITE" id="PS00080">
    <property type="entry name" value="MULTICOPPER_OXIDASE2"/>
    <property type="match status" value="1"/>
</dbReference>
<dbReference type="InterPro" id="IPR008972">
    <property type="entry name" value="Cupredoxin"/>
</dbReference>
<dbReference type="Pfam" id="PF07732">
    <property type="entry name" value="Cu-oxidase_3"/>
    <property type="match status" value="1"/>
</dbReference>
<evidence type="ECO:0000256" key="3">
    <source>
        <dbReference type="ARBA" id="ARBA00023008"/>
    </source>
</evidence>
<evidence type="ECO:0000259" key="7">
    <source>
        <dbReference type="Pfam" id="PF07732"/>
    </source>
</evidence>
<dbReference type="InterPro" id="IPR033138">
    <property type="entry name" value="Cu_oxidase_CS"/>
</dbReference>
<feature type="domain" description="Plastocyanin-like" evidence="6">
    <location>
        <begin position="367"/>
        <end position="472"/>
    </location>
</feature>
<dbReference type="RefSeq" id="WP_051106278.1">
    <property type="nucleotide sequence ID" value="NZ_CP063190.1"/>
</dbReference>
<dbReference type="Gene3D" id="2.60.40.420">
    <property type="entry name" value="Cupredoxins - blue copper proteins"/>
    <property type="match status" value="3"/>
</dbReference>
<protein>
    <submittedName>
        <fullName evidence="8">Copper resistance protein A</fullName>
    </submittedName>
</protein>
<sequence>MKNAFGLAGNSTSAPAASSSSSSSYPTPPNLPAPSVRKTLTARPLSLDIGGIEAKTWGYVSDTGDAAIEATAGDVLQVDITNELPESTSIHWHGIALHNAADGVPGMTQDPIEPGESFSYVFEVPHGGTYFYHSHTGLQLDRGLHAPLIIRDPQDAEDQDVEWTIVLDDWLDGIDGSSPEDQLTMLTGMDMGGHGNMDMGGEGGMMAHGTPDLALGGDAGDVMYPHYLINGRIPRAHRTFNARPGDKARLRFINAGGDTIFKVALGGHRMTVTHVDGFPVRPHDIESFYLSMGERVDVEVVLGDGVFPLTALAAGKDDRAFAVIRTAASQTPAPETTFPELTAPGTFLTSFEPAERALLPAGDVDKETEVELTGQMVPYQWGLRIDGADSPGTVQEGQRLRMRMHNPTAMPHPMHLHGHTWALPGSDGLRKDTVLLRHGETMIADLIADNPGEWAFHCHNAYHMETGMFSSLRYE</sequence>
<dbReference type="InterPro" id="IPR045087">
    <property type="entry name" value="Cu-oxidase_fam"/>
</dbReference>
<dbReference type="PROSITE" id="PS00079">
    <property type="entry name" value="MULTICOPPER_OXIDASE1"/>
    <property type="match status" value="1"/>
</dbReference>
<accession>A0ABY7UBH9</accession>
<keyword evidence="1" id="KW-0479">Metal-binding</keyword>
<keyword evidence="2" id="KW-0560">Oxidoreductase</keyword>
<evidence type="ECO:0000313" key="8">
    <source>
        <dbReference type="EMBL" id="WCZ34043.1"/>
    </source>
</evidence>
<evidence type="ECO:0000256" key="4">
    <source>
        <dbReference type="SAM" id="MobiDB-lite"/>
    </source>
</evidence>
<feature type="compositionally biased region" description="Low complexity" evidence="4">
    <location>
        <begin position="11"/>
        <end position="25"/>
    </location>
</feature>
<dbReference type="InterPro" id="IPR034279">
    <property type="entry name" value="CuRO_3_CopA"/>
</dbReference>
<evidence type="ECO:0000313" key="9">
    <source>
        <dbReference type="Proteomes" id="UP001220577"/>
    </source>
</evidence>
<dbReference type="CDD" id="cd13870">
    <property type="entry name" value="CuRO_2_CopA_like_1"/>
    <property type="match status" value="1"/>
</dbReference>
<dbReference type="Pfam" id="PF00394">
    <property type="entry name" value="Cu-oxidase"/>
    <property type="match status" value="1"/>
</dbReference>
<gene>
    <name evidence="8" type="primary">copA2</name>
    <name evidence="8" type="ORF">CIHUM_03015</name>
</gene>
<dbReference type="CDD" id="cd13861">
    <property type="entry name" value="CuRO_1_CumA_like"/>
    <property type="match status" value="1"/>
</dbReference>
<evidence type="ECO:0000259" key="6">
    <source>
        <dbReference type="Pfam" id="PF07731"/>
    </source>
</evidence>
<organism evidence="8 9">
    <name type="scientific">Corynebacterium ihumii</name>
    <dbReference type="NCBI Taxonomy" id="1232427"/>
    <lineage>
        <taxon>Bacteria</taxon>
        <taxon>Bacillati</taxon>
        <taxon>Actinomycetota</taxon>
        <taxon>Actinomycetes</taxon>
        <taxon>Mycobacteriales</taxon>
        <taxon>Corynebacteriaceae</taxon>
        <taxon>Corynebacterium</taxon>
    </lineage>
</organism>
<evidence type="ECO:0000256" key="2">
    <source>
        <dbReference type="ARBA" id="ARBA00023002"/>
    </source>
</evidence>
<dbReference type="PANTHER" id="PTHR11709">
    <property type="entry name" value="MULTI-COPPER OXIDASE"/>
    <property type="match status" value="1"/>
</dbReference>
<dbReference type="SUPFAM" id="SSF49503">
    <property type="entry name" value="Cupredoxins"/>
    <property type="match status" value="3"/>
</dbReference>
<dbReference type="EMBL" id="CP063190">
    <property type="protein sequence ID" value="WCZ34043.1"/>
    <property type="molecule type" value="Genomic_DNA"/>
</dbReference>
<dbReference type="Pfam" id="PF07731">
    <property type="entry name" value="Cu-oxidase_2"/>
    <property type="match status" value="1"/>
</dbReference>
<dbReference type="PANTHER" id="PTHR11709:SF394">
    <property type="entry name" value="FI03373P-RELATED"/>
    <property type="match status" value="1"/>
</dbReference>
<feature type="domain" description="Plastocyanin-like" evidence="7">
    <location>
        <begin position="53"/>
        <end position="154"/>
    </location>
</feature>
<reference evidence="8 9" key="1">
    <citation type="submission" date="2020-10" db="EMBL/GenBank/DDBJ databases">
        <title>Complete genome sequence of Corynebacterium ihumii DSM 45751.</title>
        <authorList>
            <person name="Ruckert C."/>
            <person name="Albersmeier A."/>
            <person name="Busche T."/>
            <person name="Jaenicke S."/>
            <person name="Winkler A."/>
            <person name="Friethjonsson O.H."/>
            <person name="Hreggviethsson G.O."/>
            <person name="Lambert C."/>
            <person name="Badcock D."/>
            <person name="Bernaerts K."/>
            <person name="Anne J."/>
            <person name="Economou A."/>
            <person name="Kalinowski J."/>
        </authorList>
    </citation>
    <scope>NUCLEOTIDE SEQUENCE [LARGE SCALE GENOMIC DNA]</scope>
    <source>
        <strain evidence="8 9">DSM 45751</strain>
    </source>
</reference>
<dbReference type="CDD" id="cd13896">
    <property type="entry name" value="CuRO_3_CopA"/>
    <property type="match status" value="1"/>
</dbReference>
<proteinExistence type="predicted"/>
<keyword evidence="3" id="KW-0186">Copper</keyword>
<evidence type="ECO:0000259" key="5">
    <source>
        <dbReference type="Pfam" id="PF00394"/>
    </source>
</evidence>